<dbReference type="AlphaFoldDB" id="A0A125WA74"/>
<protein>
    <recommendedName>
        <fullName evidence="3">DUF3224 domain-containing protein</fullName>
    </recommendedName>
</protein>
<comment type="caution">
    <text evidence="1">The sequence shown here is derived from an EMBL/GenBank/DDBJ whole genome shotgun (WGS) entry which is preliminary data.</text>
</comment>
<dbReference type="HOGENOM" id="CLU_111671_2_0_9"/>
<proteinExistence type="predicted"/>
<dbReference type="InterPro" id="IPR023159">
    <property type="entry name" value="SO1590-like_sf"/>
</dbReference>
<dbReference type="Pfam" id="PF11528">
    <property type="entry name" value="DUF3224"/>
    <property type="match status" value="1"/>
</dbReference>
<dbReference type="EMBL" id="AEBR01000006">
    <property type="protein sequence ID" value="EFM84086.1"/>
    <property type="molecule type" value="Genomic_DNA"/>
</dbReference>
<dbReference type="Proteomes" id="UP000004846">
    <property type="component" value="Unassembled WGS sequence"/>
</dbReference>
<evidence type="ECO:0000313" key="2">
    <source>
        <dbReference type="Proteomes" id="UP000004846"/>
    </source>
</evidence>
<dbReference type="RefSeq" id="WP_002371990.1">
    <property type="nucleotide sequence ID" value="NZ_GL454412.1"/>
</dbReference>
<accession>A0A125WA74</accession>
<gene>
    <name evidence="1" type="ORF">HMPREF9498_00314</name>
</gene>
<dbReference type="SUPFAM" id="SSF159238">
    <property type="entry name" value="SO1590-like"/>
    <property type="match status" value="1"/>
</dbReference>
<organism evidence="1 2">
    <name type="scientific">Enterococcus faecalis TX4248</name>
    <dbReference type="NCBI Taxonomy" id="749495"/>
    <lineage>
        <taxon>Bacteria</taxon>
        <taxon>Bacillati</taxon>
        <taxon>Bacillota</taxon>
        <taxon>Bacilli</taxon>
        <taxon>Lactobacillales</taxon>
        <taxon>Enterococcaceae</taxon>
        <taxon>Enterococcus</taxon>
    </lineage>
</organism>
<dbReference type="Gene3D" id="2.40.350.10">
    <property type="entry name" value="SO1590-like"/>
    <property type="match status" value="1"/>
</dbReference>
<sequence length="131" mass="14186">MEQASFTVSSWQEQPIDNLNENFPVNQASAIYQLSGALSGTASVEYLMTYQGSSMADGLEAVAQVVGFLHFEGTYLGKKGTFTACEKGTFTQGLLDCPGELFQASGELAGLSGRYTYEFSQEEALLHLDFV</sequence>
<reference evidence="1 2" key="1">
    <citation type="submission" date="2010-07" db="EMBL/GenBank/DDBJ databases">
        <authorList>
            <person name="Sid Ahmed O."/>
        </authorList>
    </citation>
    <scope>NUCLEOTIDE SEQUENCE [LARGE SCALE GENOMIC DNA]</scope>
    <source>
        <strain evidence="1 2">TX4248</strain>
    </source>
</reference>
<evidence type="ECO:0008006" key="3">
    <source>
        <dbReference type="Google" id="ProtNLM"/>
    </source>
</evidence>
<evidence type="ECO:0000313" key="1">
    <source>
        <dbReference type="EMBL" id="EFM84086.1"/>
    </source>
</evidence>
<dbReference type="InterPro" id="IPR021607">
    <property type="entry name" value="DUF3224"/>
</dbReference>
<name>A0A125WA74_ENTFL</name>